<evidence type="ECO:0000256" key="2">
    <source>
        <dbReference type="ARBA" id="ARBA00005336"/>
    </source>
</evidence>
<keyword evidence="4 8" id="KW-0732">Signal</keyword>
<evidence type="ECO:0000313" key="10">
    <source>
        <dbReference type="EMBL" id="SCD21376.1"/>
    </source>
</evidence>
<dbReference type="PROSITE" id="PS51257">
    <property type="entry name" value="PROKAR_LIPOPROTEIN"/>
    <property type="match status" value="1"/>
</dbReference>
<dbReference type="Proteomes" id="UP000187464">
    <property type="component" value="Chromosome I"/>
</dbReference>
<dbReference type="SMART" id="SM01217">
    <property type="entry name" value="Fn3_like"/>
    <property type="match status" value="1"/>
</dbReference>
<evidence type="ECO:0000256" key="6">
    <source>
        <dbReference type="ARBA" id="ARBA00023295"/>
    </source>
</evidence>
<dbReference type="InterPro" id="IPR002772">
    <property type="entry name" value="Glyco_hydro_3_C"/>
</dbReference>
<dbReference type="InterPro" id="IPR036962">
    <property type="entry name" value="Glyco_hydro_3_N_sf"/>
</dbReference>
<dbReference type="InterPro" id="IPR017853">
    <property type="entry name" value="GH"/>
</dbReference>
<reference evidence="10 11" key="1">
    <citation type="submission" date="2016-08" db="EMBL/GenBank/DDBJ databases">
        <authorList>
            <person name="Seilhamer J.J."/>
        </authorList>
    </citation>
    <scope>NUCLEOTIDE SEQUENCE [LARGE SCALE GENOMIC DNA]</scope>
    <source>
        <strain evidence="10">M3/6</strain>
    </source>
</reference>
<dbReference type="PANTHER" id="PTHR30620">
    <property type="entry name" value="PERIPLASMIC BETA-GLUCOSIDASE-RELATED"/>
    <property type="match status" value="1"/>
</dbReference>
<dbReference type="InterPro" id="IPR013783">
    <property type="entry name" value="Ig-like_fold"/>
</dbReference>
<evidence type="ECO:0000256" key="3">
    <source>
        <dbReference type="ARBA" id="ARBA00012744"/>
    </source>
</evidence>
<evidence type="ECO:0000256" key="7">
    <source>
        <dbReference type="RuleBase" id="RU361161"/>
    </source>
</evidence>
<organism evidence="10 11">
    <name type="scientific">Proteiniphilum saccharofermentans</name>
    <dbReference type="NCBI Taxonomy" id="1642647"/>
    <lineage>
        <taxon>Bacteria</taxon>
        <taxon>Pseudomonadati</taxon>
        <taxon>Bacteroidota</taxon>
        <taxon>Bacteroidia</taxon>
        <taxon>Bacteroidales</taxon>
        <taxon>Dysgonomonadaceae</taxon>
        <taxon>Proteiniphilum</taxon>
    </lineage>
</organism>
<dbReference type="Gene3D" id="3.20.20.300">
    <property type="entry name" value="Glycoside hydrolase, family 3, N-terminal domain"/>
    <property type="match status" value="1"/>
</dbReference>
<evidence type="ECO:0000256" key="1">
    <source>
        <dbReference type="ARBA" id="ARBA00000448"/>
    </source>
</evidence>
<dbReference type="Pfam" id="PF14310">
    <property type="entry name" value="Fn3-like"/>
    <property type="match status" value="1"/>
</dbReference>
<evidence type="ECO:0000256" key="4">
    <source>
        <dbReference type="ARBA" id="ARBA00022729"/>
    </source>
</evidence>
<keyword evidence="11" id="KW-1185">Reference proteome</keyword>
<dbReference type="Gene3D" id="3.40.50.1700">
    <property type="entry name" value="Glycoside hydrolase family 3 C-terminal domain"/>
    <property type="match status" value="1"/>
</dbReference>
<accession>A0A1R3SYW1</accession>
<dbReference type="InterPro" id="IPR026891">
    <property type="entry name" value="Fn3-like"/>
</dbReference>
<keyword evidence="5 7" id="KW-0378">Hydrolase</keyword>
<feature type="domain" description="Fibronectin type III-like" evidence="9">
    <location>
        <begin position="683"/>
        <end position="752"/>
    </location>
</feature>
<dbReference type="Pfam" id="PF01915">
    <property type="entry name" value="Glyco_hydro_3_C"/>
    <property type="match status" value="1"/>
</dbReference>
<dbReference type="Gene3D" id="2.60.40.10">
    <property type="entry name" value="Immunoglobulins"/>
    <property type="match status" value="1"/>
</dbReference>
<dbReference type="FunFam" id="2.60.40.10:FF:000495">
    <property type="entry name" value="Periplasmic beta-glucosidase"/>
    <property type="match status" value="1"/>
</dbReference>
<dbReference type="GO" id="GO:0008422">
    <property type="term" value="F:beta-glucosidase activity"/>
    <property type="evidence" value="ECO:0007669"/>
    <property type="project" value="UniProtKB-EC"/>
</dbReference>
<dbReference type="InterPro" id="IPR019800">
    <property type="entry name" value="Glyco_hydro_3_AS"/>
</dbReference>
<name>A0A1R3SYW1_9BACT</name>
<dbReference type="KEGG" id="psac:PSM36_2575"/>
<dbReference type="SUPFAM" id="SSF51445">
    <property type="entry name" value="(Trans)glycosidases"/>
    <property type="match status" value="1"/>
</dbReference>
<evidence type="ECO:0000256" key="5">
    <source>
        <dbReference type="ARBA" id="ARBA00022801"/>
    </source>
</evidence>
<dbReference type="STRING" id="1642647.PSM36_2575"/>
<feature type="signal peptide" evidence="8">
    <location>
        <begin position="1"/>
        <end position="18"/>
    </location>
</feature>
<dbReference type="Pfam" id="PF00933">
    <property type="entry name" value="Glyco_hydro_3"/>
    <property type="match status" value="1"/>
</dbReference>
<gene>
    <name evidence="10" type="primary">bglX</name>
    <name evidence="10" type="ORF">PSM36_2575</name>
</gene>
<dbReference type="InterPro" id="IPR051915">
    <property type="entry name" value="Cellulose_Degrad_GH3"/>
</dbReference>
<dbReference type="SUPFAM" id="SSF52279">
    <property type="entry name" value="Beta-D-glucan exohydrolase, C-terminal domain"/>
    <property type="match status" value="1"/>
</dbReference>
<evidence type="ECO:0000313" key="11">
    <source>
        <dbReference type="Proteomes" id="UP000187464"/>
    </source>
</evidence>
<dbReference type="InterPro" id="IPR001764">
    <property type="entry name" value="Glyco_hydro_3_N"/>
</dbReference>
<sequence length="764" mass="84087">MKKYIISTVYILTVILLAACGSPSSGTSGNGKWQSFSGDKRIEQRVDSVLKLMTLEEKIGQMTQFSANWSITGPVMSDDFQPYLEKGLIGSIFNATSVEGIRRMQQIAVEETRLGIPILFGQDVIHGYKTIFPIPLAEACSWDLEMMQRTAEIAAIEAASDGINWTFAPMVDIGRDARWGRVMEGAGEDPYLGSKVAEARVVGFQGGRDVNSLRELTTLLATGKHLAAYGAAESGRDYNTAELSEHTLRNVYLPPYQAAHEAGVGTFMASFNEINGVPATADRWLMTEVLRNEWGFKGFVVSDYTGVNELVPHGVAKDEKHAAELAVNAGIDMDMTGATFIKHLTESVEEGKVSEKSIDTAVRRILEMKFLLGLFDDPYRYLDEERAKQNTMTPEFMETARKAVASSVVLLKNDNQVLPVTKESRKTVALIGPLMNDSINLNGEWAGLGDRNKSVPILKGLTEKYEGSTVKLIYAEGASITETTPAKIAEAVAAARRADIVIAAMGEDFNWSGEAAVRTDIRLPEPQRELLKALKETGKLVVLVTLSGRPLDLSWEDETMDAILQAWFPGTQGGHGIADVIAGDYNPSGRLVMSFPRNIGQIPIYYNQKNTGRPVDLNDESVDYKSNYLDTSITPLYPFGYGLSYTTFEISNAQIDKKTLKTEDDKITVTANVRNAGEVDGEIVVQLYTRQLVASVTRPVKELKGFQKVALQAGKSKQVTFELASEDLAFYGIDMQKKTEPGNMKLWVAQHAADNSNEIDFWIK</sequence>
<evidence type="ECO:0000259" key="9">
    <source>
        <dbReference type="SMART" id="SM01217"/>
    </source>
</evidence>
<dbReference type="AlphaFoldDB" id="A0A1R3SYW1"/>
<dbReference type="PROSITE" id="PS00775">
    <property type="entry name" value="GLYCOSYL_HYDROL_F3"/>
    <property type="match status" value="1"/>
</dbReference>
<comment type="catalytic activity">
    <reaction evidence="1">
        <text>Hydrolysis of terminal, non-reducing beta-D-glucosyl residues with release of beta-D-glucose.</text>
        <dbReference type="EC" id="3.2.1.21"/>
    </reaction>
</comment>
<dbReference type="InterPro" id="IPR036881">
    <property type="entry name" value="Glyco_hydro_3_C_sf"/>
</dbReference>
<dbReference type="RefSeq" id="WP_076931221.1">
    <property type="nucleotide sequence ID" value="NZ_LT605205.1"/>
</dbReference>
<feature type="chain" id="PRO_5013068497" description="beta-glucosidase" evidence="8">
    <location>
        <begin position="19"/>
        <end position="764"/>
    </location>
</feature>
<protein>
    <recommendedName>
        <fullName evidence="3">beta-glucosidase</fullName>
        <ecNumber evidence="3">3.2.1.21</ecNumber>
    </recommendedName>
</protein>
<evidence type="ECO:0000256" key="8">
    <source>
        <dbReference type="SAM" id="SignalP"/>
    </source>
</evidence>
<proteinExistence type="inferred from homology"/>
<dbReference type="GO" id="GO:0009251">
    <property type="term" value="P:glucan catabolic process"/>
    <property type="evidence" value="ECO:0007669"/>
    <property type="project" value="TreeGrafter"/>
</dbReference>
<dbReference type="PANTHER" id="PTHR30620:SF16">
    <property type="entry name" value="LYSOSOMAL BETA GLUCOSIDASE"/>
    <property type="match status" value="1"/>
</dbReference>
<dbReference type="EC" id="3.2.1.21" evidence="3"/>
<keyword evidence="6 7" id="KW-0326">Glycosidase</keyword>
<dbReference type="FunFam" id="3.20.20.300:FF:000005">
    <property type="entry name" value="Periplasmic beta-glucosidase"/>
    <property type="match status" value="1"/>
</dbReference>
<dbReference type="EMBL" id="LT605205">
    <property type="protein sequence ID" value="SCD21376.1"/>
    <property type="molecule type" value="Genomic_DNA"/>
</dbReference>
<dbReference type="PRINTS" id="PR00133">
    <property type="entry name" value="GLHYDRLASE3"/>
</dbReference>
<comment type="similarity">
    <text evidence="2 7">Belongs to the glycosyl hydrolase 3 family.</text>
</comment>